<keyword evidence="1" id="KW-0812">Transmembrane</keyword>
<name>A0A9W8Z9X5_9PLEO</name>
<evidence type="ECO:0000256" key="1">
    <source>
        <dbReference type="SAM" id="Phobius"/>
    </source>
</evidence>
<keyword evidence="1" id="KW-1133">Transmembrane helix</keyword>
<reference evidence="2" key="1">
    <citation type="submission" date="2022-10" db="EMBL/GenBank/DDBJ databases">
        <title>Tapping the CABI collections for fungal endophytes: first genome assemblies for Collariella, Neodidymelliopsis, Ascochyta clinopodiicola, Didymella pomorum, Didymosphaeria variabile, Neocosmospora piperis and Neocucurbitaria cava.</title>
        <authorList>
            <person name="Hill R."/>
        </authorList>
    </citation>
    <scope>NUCLEOTIDE SEQUENCE</scope>
    <source>
        <strain evidence="2">IMI 355091</strain>
    </source>
</reference>
<feature type="transmembrane region" description="Helical" evidence="1">
    <location>
        <begin position="478"/>
        <end position="499"/>
    </location>
</feature>
<dbReference type="OrthoDB" id="5392263at2759"/>
<feature type="transmembrane region" description="Helical" evidence="1">
    <location>
        <begin position="299"/>
        <end position="322"/>
    </location>
</feature>
<sequence length="594" mass="66927">MAVPYNDTPDQDSEFASMRDSFYILMNLNQYKMKPVISMTREAEGLLRIALFSRDLKLVGTHKTLSQKRLKLAHDLRSNRRKGVVPIFLSTLWFIVALGISIEAAFGDLGSNLQAHNLAMGLFVSWLPILILCSIIDRNPVASDDIQRKLNKLVDLVCDSLVDPETRNEYVATFAGLPQEQHVAYWVSKVAAKADLVKADYFQGFAGQARTRFYYGAAYAILIDIEKAYIAERGRNWLSNPSEARAALVLGQLDQGCTWFDGRQLWTVLASIFLVGGTSVGAFVLSFNTPTVGLGCRTGGYLIFFVIALVLLLAEIVVWWLTSPLRNQDEFKSHLDAYTEHTESRRKTIFASLPGLASSKTLLARLLRTLESSVLQVSLMPLRLLPAKHRKERLAMTEATIRAHFWTLRNLTARNWLQRGFFTPLEFANLVWACYLLAAQTIGAFNNCACISSTWGGFGGYLDFRQLNVANSTAVEGYWIVGTVITCAVMGLGMGYIVLEWLLQVHLSTEDYGHAMSGLRRVRRFRYVTLWLKYPLDMFVRLVTYTLNTLQVRRISDRRLVLWTRATTYRPSVGQTLVSLGTDAQHLPFQEVGT</sequence>
<feature type="transmembrane region" description="Helical" evidence="1">
    <location>
        <begin position="84"/>
        <end position="106"/>
    </location>
</feature>
<dbReference type="Proteomes" id="UP001140510">
    <property type="component" value="Unassembled WGS sequence"/>
</dbReference>
<proteinExistence type="predicted"/>
<evidence type="ECO:0000313" key="3">
    <source>
        <dbReference type="Proteomes" id="UP001140510"/>
    </source>
</evidence>
<gene>
    <name evidence="2" type="ORF">N0V91_006993</name>
</gene>
<feature type="transmembrane region" description="Helical" evidence="1">
    <location>
        <begin position="265"/>
        <end position="287"/>
    </location>
</feature>
<evidence type="ECO:0000313" key="2">
    <source>
        <dbReference type="EMBL" id="KAJ4402772.1"/>
    </source>
</evidence>
<protein>
    <submittedName>
        <fullName evidence="2">Uncharacterized protein</fullName>
    </submittedName>
</protein>
<dbReference type="EMBL" id="JAPEVA010000058">
    <property type="protein sequence ID" value="KAJ4402772.1"/>
    <property type="molecule type" value="Genomic_DNA"/>
</dbReference>
<organism evidence="2 3">
    <name type="scientific">Didymella pomorum</name>
    <dbReference type="NCBI Taxonomy" id="749634"/>
    <lineage>
        <taxon>Eukaryota</taxon>
        <taxon>Fungi</taxon>
        <taxon>Dikarya</taxon>
        <taxon>Ascomycota</taxon>
        <taxon>Pezizomycotina</taxon>
        <taxon>Dothideomycetes</taxon>
        <taxon>Pleosporomycetidae</taxon>
        <taxon>Pleosporales</taxon>
        <taxon>Pleosporineae</taxon>
        <taxon>Didymellaceae</taxon>
        <taxon>Didymella</taxon>
    </lineage>
</organism>
<feature type="transmembrane region" description="Helical" evidence="1">
    <location>
        <begin position="118"/>
        <end position="136"/>
    </location>
</feature>
<keyword evidence="3" id="KW-1185">Reference proteome</keyword>
<dbReference type="AlphaFoldDB" id="A0A9W8Z9X5"/>
<comment type="caution">
    <text evidence="2">The sequence shown here is derived from an EMBL/GenBank/DDBJ whole genome shotgun (WGS) entry which is preliminary data.</text>
</comment>
<accession>A0A9W8Z9X5</accession>
<keyword evidence="1" id="KW-0472">Membrane</keyword>